<proteinExistence type="predicted"/>
<evidence type="ECO:0000313" key="2">
    <source>
        <dbReference type="Proteomes" id="UP001153678"/>
    </source>
</evidence>
<keyword evidence="2" id="KW-1185">Reference proteome</keyword>
<reference evidence="1" key="1">
    <citation type="submission" date="2022-08" db="EMBL/GenBank/DDBJ databases">
        <authorList>
            <person name="Kallberg Y."/>
            <person name="Tangrot J."/>
            <person name="Rosling A."/>
        </authorList>
    </citation>
    <scope>NUCLEOTIDE SEQUENCE</scope>
    <source>
        <strain evidence="1">Wild A</strain>
    </source>
</reference>
<feature type="non-terminal residue" evidence="1">
    <location>
        <position position="57"/>
    </location>
</feature>
<dbReference type="AlphaFoldDB" id="A0A9W4T7Y9"/>
<comment type="caution">
    <text evidence="1">The sequence shown here is derived from an EMBL/GenBank/DDBJ whole genome shotgun (WGS) entry which is preliminary data.</text>
</comment>
<accession>A0A9W4T7Y9</accession>
<sequence length="57" mass="6628">HNVSRCISESTSYEKTIWERIEIELEEINVKNLRFDRLICSGVLDIKSELFTDIPGS</sequence>
<evidence type="ECO:0000313" key="1">
    <source>
        <dbReference type="EMBL" id="CAI2195390.1"/>
    </source>
</evidence>
<name>A0A9W4T7Y9_9GLOM</name>
<dbReference type="EMBL" id="CAMKVN010012374">
    <property type="protein sequence ID" value="CAI2195390.1"/>
    <property type="molecule type" value="Genomic_DNA"/>
</dbReference>
<dbReference type="Proteomes" id="UP001153678">
    <property type="component" value="Unassembled WGS sequence"/>
</dbReference>
<gene>
    <name evidence="1" type="ORF">FWILDA_LOCUS17052</name>
</gene>
<feature type="non-terminal residue" evidence="1">
    <location>
        <position position="1"/>
    </location>
</feature>
<organism evidence="1 2">
    <name type="scientific">Funneliformis geosporum</name>
    <dbReference type="NCBI Taxonomy" id="1117311"/>
    <lineage>
        <taxon>Eukaryota</taxon>
        <taxon>Fungi</taxon>
        <taxon>Fungi incertae sedis</taxon>
        <taxon>Mucoromycota</taxon>
        <taxon>Glomeromycotina</taxon>
        <taxon>Glomeromycetes</taxon>
        <taxon>Glomerales</taxon>
        <taxon>Glomeraceae</taxon>
        <taxon>Funneliformis</taxon>
    </lineage>
</organism>
<protein>
    <submittedName>
        <fullName evidence="1">7694_t:CDS:1</fullName>
    </submittedName>
</protein>